<feature type="region of interest" description="Disordered" evidence="3">
    <location>
        <begin position="371"/>
        <end position="409"/>
    </location>
</feature>
<accession>A0AAE0KXN3</accession>
<feature type="compositionally biased region" description="Low complexity" evidence="3">
    <location>
        <begin position="371"/>
        <end position="388"/>
    </location>
</feature>
<evidence type="ECO:0000313" key="5">
    <source>
        <dbReference type="Proteomes" id="UP001190700"/>
    </source>
</evidence>
<dbReference type="PANTHER" id="PTHR16193:SF0">
    <property type="entry name" value="TETRATRICOPEPTIDE REPEAT PROTEIN 27"/>
    <property type="match status" value="1"/>
</dbReference>
<organism evidence="4 5">
    <name type="scientific">Cymbomonas tetramitiformis</name>
    <dbReference type="NCBI Taxonomy" id="36881"/>
    <lineage>
        <taxon>Eukaryota</taxon>
        <taxon>Viridiplantae</taxon>
        <taxon>Chlorophyta</taxon>
        <taxon>Pyramimonadophyceae</taxon>
        <taxon>Pyramimonadales</taxon>
        <taxon>Pyramimonadaceae</taxon>
        <taxon>Cymbomonas</taxon>
    </lineage>
</organism>
<sequence length="585" mass="63379">MLPEEIPIDFKRLEVKLLLTSLGSNSKSGPPVSGAGTAEELVGLIENAQYQEVLRSDTASTLLPLPSSFGGSSQDDVASAAKKYYDKVRSALSSYLSSAESTTDKADRHLQALAVGVAALYIFLQTNFTGPPMRDVVGAPYELRGAPRGPNMDDWAMQELAADGEDPIGRYRLPQYLLTARILLVEPRLPHTKDRQAALQATSQSALSTARQEGGLLHKWPLTGAWWAARTLAWQQRLLSRRSPTLRVGLLRLFSQILQGLASEDAPIAVGLGVEAGLGRQVHVAALLEAALMEYMYDCVDAGEATLKEALKVAGVEFKLSGVLGKRTEHQVESKAQLVLTVERAPAGEEAGGWESDEEEMVRKDAAAVEAAPQDAPAVEAPAPSPAAETDSGDSAPVVEGEQPVRREGTGENKLAEFGIKDESNVIEAGPRLDSAEGATTLRSLEQALVLAHCTSIKRSSADDELQGWEMAPYVDAVRSQRCTRPLFSVVCNLLQARFEKARGRTRERALLRMEALVEEVQGASLETAAAAQRMRYAFSVWLPPWLSLRKEWGEMLLSFGFVGPAMSLFEGGCAVANRRMRDDK</sequence>
<keyword evidence="1" id="KW-0677">Repeat</keyword>
<dbReference type="AlphaFoldDB" id="A0AAE0KXN3"/>
<dbReference type="Proteomes" id="UP001190700">
    <property type="component" value="Unassembled WGS sequence"/>
</dbReference>
<dbReference type="EMBL" id="LGRX02014472">
    <property type="protein sequence ID" value="KAK3264556.1"/>
    <property type="molecule type" value="Genomic_DNA"/>
</dbReference>
<keyword evidence="2" id="KW-0802">TPR repeat</keyword>
<keyword evidence="5" id="KW-1185">Reference proteome</keyword>
<protein>
    <submittedName>
        <fullName evidence="4">Uncharacterized protein</fullName>
    </submittedName>
</protein>
<proteinExistence type="predicted"/>
<evidence type="ECO:0000256" key="2">
    <source>
        <dbReference type="ARBA" id="ARBA00022803"/>
    </source>
</evidence>
<gene>
    <name evidence="4" type="ORF">CYMTET_26717</name>
</gene>
<evidence type="ECO:0000256" key="3">
    <source>
        <dbReference type="SAM" id="MobiDB-lite"/>
    </source>
</evidence>
<name>A0AAE0KXN3_9CHLO</name>
<reference evidence="4 5" key="1">
    <citation type="journal article" date="2015" name="Genome Biol. Evol.">
        <title>Comparative Genomics of a Bacterivorous Green Alga Reveals Evolutionary Causalities and Consequences of Phago-Mixotrophic Mode of Nutrition.</title>
        <authorList>
            <person name="Burns J.A."/>
            <person name="Paasch A."/>
            <person name="Narechania A."/>
            <person name="Kim E."/>
        </authorList>
    </citation>
    <scope>NUCLEOTIDE SEQUENCE [LARGE SCALE GENOMIC DNA]</scope>
    <source>
        <strain evidence="4 5">PLY_AMNH</strain>
    </source>
</reference>
<dbReference type="InterPro" id="IPR044244">
    <property type="entry name" value="TTC27/Emw1"/>
</dbReference>
<comment type="caution">
    <text evidence="4">The sequence shown here is derived from an EMBL/GenBank/DDBJ whole genome shotgun (WGS) entry which is preliminary data.</text>
</comment>
<evidence type="ECO:0000313" key="4">
    <source>
        <dbReference type="EMBL" id="KAK3264556.1"/>
    </source>
</evidence>
<dbReference type="PANTHER" id="PTHR16193">
    <property type="entry name" value="TETRATRICOPEPTIDE REPEAT PROTEIN 27"/>
    <property type="match status" value="1"/>
</dbReference>
<evidence type="ECO:0000256" key="1">
    <source>
        <dbReference type="ARBA" id="ARBA00022737"/>
    </source>
</evidence>